<evidence type="ECO:0000313" key="3">
    <source>
        <dbReference type="Proteomes" id="UP000287033"/>
    </source>
</evidence>
<dbReference type="EMBL" id="BEZZ01000080">
    <property type="protein sequence ID" value="GCC25232.1"/>
    <property type="molecule type" value="Genomic_DNA"/>
</dbReference>
<dbReference type="Proteomes" id="UP000287033">
    <property type="component" value="Unassembled WGS sequence"/>
</dbReference>
<feature type="compositionally biased region" description="Basic and acidic residues" evidence="1">
    <location>
        <begin position="65"/>
        <end position="81"/>
    </location>
</feature>
<gene>
    <name evidence="2" type="ORF">chiPu_0003640</name>
</gene>
<reference evidence="2 3" key="1">
    <citation type="journal article" date="2018" name="Nat. Ecol. Evol.">
        <title>Shark genomes provide insights into elasmobranch evolution and the origin of vertebrates.</title>
        <authorList>
            <person name="Hara Y"/>
            <person name="Yamaguchi K"/>
            <person name="Onimaru K"/>
            <person name="Kadota M"/>
            <person name="Koyanagi M"/>
            <person name="Keeley SD"/>
            <person name="Tatsumi K"/>
            <person name="Tanaka K"/>
            <person name="Motone F"/>
            <person name="Kageyama Y"/>
            <person name="Nozu R"/>
            <person name="Adachi N"/>
            <person name="Nishimura O"/>
            <person name="Nakagawa R"/>
            <person name="Tanegashima C"/>
            <person name="Kiyatake I"/>
            <person name="Matsumoto R"/>
            <person name="Murakumo K"/>
            <person name="Nishida K"/>
            <person name="Terakita A"/>
            <person name="Kuratani S"/>
            <person name="Sato K"/>
            <person name="Hyodo S Kuraku.S."/>
        </authorList>
    </citation>
    <scope>NUCLEOTIDE SEQUENCE [LARGE SCALE GENOMIC DNA]</scope>
</reference>
<keyword evidence="3" id="KW-1185">Reference proteome</keyword>
<dbReference type="AlphaFoldDB" id="A0A401S4C8"/>
<comment type="caution">
    <text evidence="2">The sequence shown here is derived from an EMBL/GenBank/DDBJ whole genome shotgun (WGS) entry which is preliminary data.</text>
</comment>
<evidence type="ECO:0000313" key="2">
    <source>
        <dbReference type="EMBL" id="GCC25232.1"/>
    </source>
</evidence>
<name>A0A401S4C8_CHIPU</name>
<protein>
    <submittedName>
        <fullName evidence="2">Uncharacterized protein</fullName>
    </submittedName>
</protein>
<feature type="region of interest" description="Disordered" evidence="1">
    <location>
        <begin position="53"/>
        <end position="108"/>
    </location>
</feature>
<accession>A0A401S4C8</accession>
<proteinExistence type="predicted"/>
<sequence>MKNREGVTPLKLSVADSRHLPKATLGLSRVQLQSNLSYPAVVGHVEPGEALSRIRKGSGSLRARPILDRKPGMKRTSRLEPSHGNPDQGRPSPGKSGAATKPALWQPI</sequence>
<organism evidence="2 3">
    <name type="scientific">Chiloscyllium punctatum</name>
    <name type="common">Brownbanded bambooshark</name>
    <name type="synonym">Hemiscyllium punctatum</name>
    <dbReference type="NCBI Taxonomy" id="137246"/>
    <lineage>
        <taxon>Eukaryota</taxon>
        <taxon>Metazoa</taxon>
        <taxon>Chordata</taxon>
        <taxon>Craniata</taxon>
        <taxon>Vertebrata</taxon>
        <taxon>Chondrichthyes</taxon>
        <taxon>Elasmobranchii</taxon>
        <taxon>Galeomorphii</taxon>
        <taxon>Galeoidea</taxon>
        <taxon>Orectolobiformes</taxon>
        <taxon>Hemiscylliidae</taxon>
        <taxon>Chiloscyllium</taxon>
    </lineage>
</organism>
<evidence type="ECO:0000256" key="1">
    <source>
        <dbReference type="SAM" id="MobiDB-lite"/>
    </source>
</evidence>